<reference evidence="1 2" key="1">
    <citation type="submission" date="2019-09" db="EMBL/GenBank/DDBJ databases">
        <authorList>
            <person name="Depoorter E."/>
        </authorList>
    </citation>
    <scope>NUCLEOTIDE SEQUENCE [LARGE SCALE GENOMIC DNA]</scope>
    <source>
        <strain evidence="1">LMG 24065</strain>
    </source>
</reference>
<sequence>MAIHIGTILRAFSEFGDDVVPEQALQSRLEAMGFSPEDVVDSLNDAIRAGHLLQTGVNSLKRP</sequence>
<evidence type="ECO:0000313" key="1">
    <source>
        <dbReference type="EMBL" id="VWC29600.1"/>
    </source>
</evidence>
<dbReference type="EMBL" id="CABVPN010000056">
    <property type="protein sequence ID" value="VWC29600.1"/>
    <property type="molecule type" value="Genomic_DNA"/>
</dbReference>
<proteinExistence type="predicted"/>
<dbReference type="RefSeq" id="WP_151052006.1">
    <property type="nucleotide sequence ID" value="NZ_CABVPN010000056.1"/>
</dbReference>
<organism evidence="1 2">
    <name type="scientific">Burkholderia diffusa</name>
    <dbReference type="NCBI Taxonomy" id="488732"/>
    <lineage>
        <taxon>Bacteria</taxon>
        <taxon>Pseudomonadati</taxon>
        <taxon>Pseudomonadota</taxon>
        <taxon>Betaproteobacteria</taxon>
        <taxon>Burkholderiales</taxon>
        <taxon>Burkholderiaceae</taxon>
        <taxon>Burkholderia</taxon>
        <taxon>Burkholderia cepacia complex</taxon>
    </lineage>
</organism>
<accession>A0A6P2RGW2</accession>
<dbReference type="AlphaFoldDB" id="A0A6P2RGW2"/>
<keyword evidence="2" id="KW-1185">Reference proteome</keyword>
<name>A0A6P2RGW2_9BURK</name>
<evidence type="ECO:0000313" key="2">
    <source>
        <dbReference type="Proteomes" id="UP000494125"/>
    </source>
</evidence>
<dbReference type="GeneID" id="93031398"/>
<gene>
    <name evidence="1" type="ORF">BDI24065_06306</name>
</gene>
<dbReference type="Proteomes" id="UP000494125">
    <property type="component" value="Unassembled WGS sequence"/>
</dbReference>
<protein>
    <submittedName>
        <fullName evidence="1">Uncharacterized protein</fullName>
    </submittedName>
</protein>